<feature type="domain" description="AAA" evidence="1">
    <location>
        <begin position="1"/>
        <end position="164"/>
    </location>
</feature>
<dbReference type="InterPro" id="IPR027417">
    <property type="entry name" value="P-loop_NTPase"/>
</dbReference>
<evidence type="ECO:0000313" key="2">
    <source>
        <dbReference type="EMBL" id="NNU63361.1"/>
    </source>
</evidence>
<protein>
    <submittedName>
        <fullName evidence="2">ParA family protein</fullName>
    </submittedName>
</protein>
<organism evidence="2 3">
    <name type="scientific">Ochrobactrum soli</name>
    <dbReference type="NCBI Taxonomy" id="2448455"/>
    <lineage>
        <taxon>Bacteria</taxon>
        <taxon>Pseudomonadati</taxon>
        <taxon>Pseudomonadota</taxon>
        <taxon>Alphaproteobacteria</taxon>
        <taxon>Hyphomicrobiales</taxon>
        <taxon>Brucellaceae</taxon>
        <taxon>Brucella/Ochrobactrum group</taxon>
        <taxon>Ochrobactrum</taxon>
    </lineage>
</organism>
<accession>A0A849KNS6</accession>
<dbReference type="Pfam" id="PF13614">
    <property type="entry name" value="AAA_31"/>
    <property type="match status" value="1"/>
</dbReference>
<gene>
    <name evidence="2" type="ORF">HKX02_24340</name>
</gene>
<dbReference type="RefSeq" id="WP_171319654.1">
    <property type="nucleotide sequence ID" value="NZ_JABFCY010000024.1"/>
</dbReference>
<dbReference type="InterPro" id="IPR025669">
    <property type="entry name" value="AAA_dom"/>
</dbReference>
<dbReference type="PANTHER" id="PTHR13696:SF99">
    <property type="entry name" value="COBYRINIC ACID AC-DIAMIDE SYNTHASE"/>
    <property type="match status" value="1"/>
</dbReference>
<reference evidence="2 3" key="1">
    <citation type="submission" date="2020-05" db="EMBL/GenBank/DDBJ databases">
        <title>Draft Genome Sequence of Ochrobactrum soli Isolated from Stable Fly Gut.</title>
        <authorList>
            <person name="Pileggi M.T."/>
            <person name="Vazhakkala L.J."/>
            <person name="Wong C.N."/>
        </authorList>
    </citation>
    <scope>NUCLEOTIDE SEQUENCE [LARGE SCALE GENOMIC DNA]</scope>
    <source>
        <strain evidence="2 3">MTP-C0764</strain>
    </source>
</reference>
<proteinExistence type="predicted"/>
<comment type="caution">
    <text evidence="2">The sequence shown here is derived from an EMBL/GenBank/DDBJ whole genome shotgun (WGS) entry which is preliminary data.</text>
</comment>
<dbReference type="InterPro" id="IPR050678">
    <property type="entry name" value="DNA_Partitioning_ATPase"/>
</dbReference>
<evidence type="ECO:0000259" key="1">
    <source>
        <dbReference type="Pfam" id="PF13614"/>
    </source>
</evidence>
<dbReference type="EMBL" id="JABFCY010000024">
    <property type="protein sequence ID" value="NNU63361.1"/>
    <property type="molecule type" value="Genomic_DNA"/>
</dbReference>
<evidence type="ECO:0000313" key="3">
    <source>
        <dbReference type="Proteomes" id="UP000574931"/>
    </source>
</evidence>
<dbReference type="Proteomes" id="UP000574931">
    <property type="component" value="Unassembled WGS sequence"/>
</dbReference>
<sequence length="246" mass="27316">MKILQLTNRKGGVGKTTIACHAAWYFSEKMRVLFVELDDQKNASRTLRNHKIDLETPALLKGEVKIPSLSEPGIAVIAANDELKTLDVKQPHVEWLMKNILGAADGFDICIIDCAPKADYLNIGPMLFATHVLAPIELAPYSMQGVESLLQSVIGAQQQFNPNLVFLGMLPNKFVANSTLQKEALTEVFQKVGPRFMFDAVISNRQAFENTATTMEPAWKDTKTAARVAGKEIRQVMEKIENRVFG</sequence>
<keyword evidence="3" id="KW-1185">Reference proteome</keyword>
<dbReference type="SUPFAM" id="SSF52540">
    <property type="entry name" value="P-loop containing nucleoside triphosphate hydrolases"/>
    <property type="match status" value="1"/>
</dbReference>
<name>A0A849KNS6_9HYPH</name>
<dbReference type="Gene3D" id="3.40.50.300">
    <property type="entry name" value="P-loop containing nucleotide triphosphate hydrolases"/>
    <property type="match status" value="1"/>
</dbReference>
<dbReference type="PANTHER" id="PTHR13696">
    <property type="entry name" value="P-LOOP CONTAINING NUCLEOSIDE TRIPHOSPHATE HYDROLASE"/>
    <property type="match status" value="1"/>
</dbReference>
<dbReference type="CDD" id="cd02042">
    <property type="entry name" value="ParAB_family"/>
    <property type="match status" value="1"/>
</dbReference>
<dbReference type="AlphaFoldDB" id="A0A849KNS6"/>